<comment type="subunit">
    <text evidence="9">Homodimer.</text>
</comment>
<gene>
    <name evidence="9 18" type="primary">hemA</name>
    <name evidence="18" type="ORF">GCM10007380_02900</name>
</gene>
<dbReference type="AlphaFoldDB" id="A0A8J3EWJ7"/>
<dbReference type="InterPro" id="IPR015896">
    <property type="entry name" value="4pyrrol_synth_GluRdtase_dimer"/>
</dbReference>
<dbReference type="InterPro" id="IPR015895">
    <property type="entry name" value="4pyrrol_synth_GluRdtase_N"/>
</dbReference>
<name>A0A8J3EWJ7_9BACI</name>
<feature type="domain" description="Quinate/shikimate 5-dehydrogenase/glutamyl-tRNA reductase" evidence="16">
    <location>
        <begin position="171"/>
        <end position="306"/>
    </location>
</feature>
<evidence type="ECO:0000256" key="2">
    <source>
        <dbReference type="ARBA" id="ARBA00005916"/>
    </source>
</evidence>
<evidence type="ECO:0000256" key="12">
    <source>
        <dbReference type="PIRSR" id="PIRSR000445-3"/>
    </source>
</evidence>
<dbReference type="PANTHER" id="PTHR43013">
    <property type="entry name" value="GLUTAMYL-TRNA REDUCTASE"/>
    <property type="match status" value="1"/>
</dbReference>
<dbReference type="InterPro" id="IPR006151">
    <property type="entry name" value="Shikm_DH/Glu-tRNA_Rdtase"/>
</dbReference>
<keyword evidence="19" id="KW-1185">Reference proteome</keyword>
<proteinExistence type="inferred from homology"/>
<dbReference type="HAMAP" id="MF_00087">
    <property type="entry name" value="Glu_tRNA_reductase"/>
    <property type="match status" value="1"/>
</dbReference>
<dbReference type="GO" id="GO:0019353">
    <property type="term" value="P:protoporphyrinogen IX biosynthetic process from glutamate"/>
    <property type="evidence" value="ECO:0007669"/>
    <property type="project" value="TreeGrafter"/>
</dbReference>
<evidence type="ECO:0000256" key="9">
    <source>
        <dbReference type="HAMAP-Rule" id="MF_00087"/>
    </source>
</evidence>
<dbReference type="SUPFAM" id="SSF69075">
    <property type="entry name" value="Glutamyl tRNA-reductase dimerization domain"/>
    <property type="match status" value="1"/>
</dbReference>
<dbReference type="InterPro" id="IPR000343">
    <property type="entry name" value="4pyrrol_synth_GluRdtase"/>
</dbReference>
<accession>A0A8J3EWJ7</accession>
<feature type="binding site" evidence="9 11">
    <location>
        <begin position="49"/>
        <end position="52"/>
    </location>
    <ligand>
        <name>substrate</name>
    </ligand>
</feature>
<dbReference type="FunFam" id="3.40.50.720:FF:000031">
    <property type="entry name" value="Glutamyl-tRNA reductase"/>
    <property type="match status" value="1"/>
</dbReference>
<comment type="domain">
    <text evidence="9">Possesses an unusual extended V-shaped dimeric structure with each monomer consisting of three distinct domains arranged along a curved 'spinal' alpha-helix. The N-terminal catalytic domain specifically recognizes the glutamate moiety of the substrate. The second domain is the NADPH-binding domain, and the third C-terminal domain is responsible for dimerization.</text>
</comment>
<dbReference type="InterPro" id="IPR018214">
    <property type="entry name" value="GluRdtase_CS"/>
</dbReference>
<dbReference type="UniPathway" id="UPA00251">
    <property type="reaction ID" value="UER00316"/>
</dbReference>
<evidence type="ECO:0000256" key="10">
    <source>
        <dbReference type="PIRSR" id="PIRSR000445-1"/>
    </source>
</evidence>
<evidence type="ECO:0000259" key="15">
    <source>
        <dbReference type="Pfam" id="PF00745"/>
    </source>
</evidence>
<dbReference type="RefSeq" id="WP_088004174.1">
    <property type="nucleotide sequence ID" value="NZ_BMHB01000001.1"/>
</dbReference>
<dbReference type="PROSITE" id="PS00747">
    <property type="entry name" value="GLUTR"/>
    <property type="match status" value="1"/>
</dbReference>
<dbReference type="SUPFAM" id="SSF51735">
    <property type="entry name" value="NAD(P)-binding Rossmann-fold domains"/>
    <property type="match status" value="1"/>
</dbReference>
<dbReference type="Gene3D" id="3.30.460.30">
    <property type="entry name" value="Glutamyl-tRNA reductase, N-terminal domain"/>
    <property type="match status" value="1"/>
</dbReference>
<evidence type="ECO:0000259" key="17">
    <source>
        <dbReference type="Pfam" id="PF05201"/>
    </source>
</evidence>
<dbReference type="PANTHER" id="PTHR43013:SF1">
    <property type="entry name" value="GLUTAMYL-TRNA REDUCTASE"/>
    <property type="match status" value="1"/>
</dbReference>
<dbReference type="Gene3D" id="3.40.50.720">
    <property type="entry name" value="NAD(P)-binding Rossmann-like Domain"/>
    <property type="match status" value="1"/>
</dbReference>
<feature type="active site" description="Nucleophile" evidence="9 10">
    <location>
        <position position="50"/>
    </location>
</feature>
<feature type="domain" description="Glutamyl-tRNA reductase N-terminal" evidence="17">
    <location>
        <begin position="6"/>
        <end position="156"/>
    </location>
</feature>
<sequence>MHIITIGLNYKTAPIEVREKVAFAPSELAEAMCSLKNEKSILENIIVSTCNRTEIYAVVDQIHTGQYYMKRFLLQKFGLKDEELSPYLIIKTGNEAIEHLFTVSSGLDSMVIGETQILGQVKDSYLLAQEDHVIGTIFNQLFKQAITFAKKVHSETGIGENAVSVSYAAVELSKKIFSNLKGCNVLIVGAGKMSNLALQNLYSQGVGKVTVINRTTENAVKLASQFNGVGKGLESLEDSLKEADIVISSTGSKEYVITEKMVQRIEKARKGKPLFLVDIAVPRDIEPSIHNISSAFLYDIDDLQGIVAENLAEREREAVKIKQSITEEIDNFQSWLSLLGVVPVISALREKALDIQSDTMTSLERKLPHLSERDLKVIQKHTKSIVNQLLRDPIMKAKEMGSSKQSEAQIALFKEIFNLDELLNESNEEKHMQTAKEKDTLRVKQELGYL</sequence>
<evidence type="ECO:0000256" key="3">
    <source>
        <dbReference type="ARBA" id="ARBA00012970"/>
    </source>
</evidence>
<keyword evidence="4 9" id="KW-0521">NADP</keyword>
<comment type="caution">
    <text evidence="18">The sequence shown here is derived from an EMBL/GenBank/DDBJ whole genome shotgun (WGS) entry which is preliminary data.</text>
</comment>
<dbReference type="Pfam" id="PF05201">
    <property type="entry name" value="GlutR_N"/>
    <property type="match status" value="1"/>
</dbReference>
<dbReference type="EC" id="1.2.1.70" evidence="3 9"/>
<feature type="site" description="Important for activity" evidence="9 13">
    <location>
        <position position="99"/>
    </location>
</feature>
<dbReference type="GO" id="GO:0050661">
    <property type="term" value="F:NADP binding"/>
    <property type="evidence" value="ECO:0007669"/>
    <property type="project" value="InterPro"/>
</dbReference>
<dbReference type="NCBIfam" id="NF000744">
    <property type="entry name" value="PRK00045.1-3"/>
    <property type="match status" value="1"/>
</dbReference>
<comment type="catalytic activity">
    <reaction evidence="7 9 14">
        <text>(S)-4-amino-5-oxopentanoate + tRNA(Glu) + NADP(+) = L-glutamyl-tRNA(Glu) + NADPH + H(+)</text>
        <dbReference type="Rhea" id="RHEA:12344"/>
        <dbReference type="Rhea" id="RHEA-COMP:9663"/>
        <dbReference type="Rhea" id="RHEA-COMP:9680"/>
        <dbReference type="ChEBI" id="CHEBI:15378"/>
        <dbReference type="ChEBI" id="CHEBI:57501"/>
        <dbReference type="ChEBI" id="CHEBI:57783"/>
        <dbReference type="ChEBI" id="CHEBI:58349"/>
        <dbReference type="ChEBI" id="CHEBI:78442"/>
        <dbReference type="ChEBI" id="CHEBI:78520"/>
        <dbReference type="EC" id="1.2.1.70"/>
    </reaction>
</comment>
<evidence type="ECO:0000313" key="18">
    <source>
        <dbReference type="EMBL" id="GGI10458.1"/>
    </source>
</evidence>
<evidence type="ECO:0000256" key="1">
    <source>
        <dbReference type="ARBA" id="ARBA00005059"/>
    </source>
</evidence>
<reference evidence="19" key="1">
    <citation type="journal article" date="2019" name="Int. J. Syst. Evol. Microbiol.">
        <title>The Global Catalogue of Microorganisms (GCM) 10K type strain sequencing project: providing services to taxonomists for standard genome sequencing and annotation.</title>
        <authorList>
            <consortium name="The Broad Institute Genomics Platform"/>
            <consortium name="The Broad Institute Genome Sequencing Center for Infectious Disease"/>
            <person name="Wu L."/>
            <person name="Ma J."/>
        </authorList>
    </citation>
    <scope>NUCLEOTIDE SEQUENCE [LARGE SCALE GENOMIC DNA]</scope>
    <source>
        <strain evidence="19">CGMCC 1.14993</strain>
    </source>
</reference>
<dbReference type="EMBL" id="BMHB01000001">
    <property type="protein sequence ID" value="GGI10458.1"/>
    <property type="molecule type" value="Genomic_DNA"/>
</dbReference>
<keyword evidence="6 9" id="KW-0627">Porphyrin biosynthesis</keyword>
<feature type="binding site" evidence="9 11">
    <location>
        <position position="120"/>
    </location>
    <ligand>
        <name>substrate</name>
    </ligand>
</feature>
<organism evidence="18 19">
    <name type="scientific">Gottfriedia solisilvae</name>
    <dbReference type="NCBI Taxonomy" id="1516104"/>
    <lineage>
        <taxon>Bacteria</taxon>
        <taxon>Bacillati</taxon>
        <taxon>Bacillota</taxon>
        <taxon>Bacilli</taxon>
        <taxon>Bacillales</taxon>
        <taxon>Bacillaceae</taxon>
        <taxon>Gottfriedia</taxon>
    </lineage>
</organism>
<evidence type="ECO:0000256" key="5">
    <source>
        <dbReference type="ARBA" id="ARBA00023002"/>
    </source>
</evidence>
<evidence type="ECO:0000256" key="8">
    <source>
        <dbReference type="ARBA" id="ARBA00068659"/>
    </source>
</evidence>
<evidence type="ECO:0000259" key="16">
    <source>
        <dbReference type="Pfam" id="PF01488"/>
    </source>
</evidence>
<evidence type="ECO:0000256" key="14">
    <source>
        <dbReference type="RuleBase" id="RU000584"/>
    </source>
</evidence>
<feature type="binding site" evidence="9 11">
    <location>
        <position position="109"/>
    </location>
    <ligand>
        <name>substrate</name>
    </ligand>
</feature>
<feature type="binding site" evidence="9 12">
    <location>
        <begin position="189"/>
        <end position="194"/>
    </location>
    <ligand>
        <name>NADP(+)</name>
        <dbReference type="ChEBI" id="CHEBI:58349"/>
    </ligand>
</feature>
<feature type="binding site" evidence="9 11">
    <location>
        <begin position="114"/>
        <end position="116"/>
    </location>
    <ligand>
        <name>substrate</name>
    </ligand>
</feature>
<evidence type="ECO:0000256" key="6">
    <source>
        <dbReference type="ARBA" id="ARBA00023244"/>
    </source>
</evidence>
<evidence type="ECO:0000256" key="7">
    <source>
        <dbReference type="ARBA" id="ARBA00047464"/>
    </source>
</evidence>
<feature type="domain" description="Tetrapyrrole biosynthesis glutamyl-tRNA reductase dimerisation" evidence="15">
    <location>
        <begin position="321"/>
        <end position="419"/>
    </location>
</feature>
<dbReference type="Pfam" id="PF00745">
    <property type="entry name" value="GlutR_dimer"/>
    <property type="match status" value="1"/>
</dbReference>
<evidence type="ECO:0000256" key="4">
    <source>
        <dbReference type="ARBA" id="ARBA00022857"/>
    </source>
</evidence>
<dbReference type="InterPro" id="IPR036291">
    <property type="entry name" value="NAD(P)-bd_dom_sf"/>
</dbReference>
<keyword evidence="5 9" id="KW-0560">Oxidoreductase</keyword>
<comment type="pathway">
    <text evidence="1 9 14">Porphyrin-containing compound metabolism; protoporphyrin-IX biosynthesis; 5-aminolevulinate from L-glutamyl-tRNA(Glu): step 1/2.</text>
</comment>
<dbReference type="GO" id="GO:0008883">
    <property type="term" value="F:glutamyl-tRNA reductase activity"/>
    <property type="evidence" value="ECO:0007669"/>
    <property type="project" value="UniProtKB-UniRule"/>
</dbReference>
<dbReference type="CDD" id="cd05213">
    <property type="entry name" value="NAD_bind_Glutamyl_tRNA_reduct"/>
    <property type="match status" value="1"/>
</dbReference>
<comment type="similarity">
    <text evidence="2 9 14">Belongs to the glutamyl-tRNA reductase family.</text>
</comment>
<dbReference type="NCBIfam" id="TIGR01035">
    <property type="entry name" value="hemA"/>
    <property type="match status" value="1"/>
</dbReference>
<evidence type="ECO:0000256" key="11">
    <source>
        <dbReference type="PIRSR" id="PIRSR000445-2"/>
    </source>
</evidence>
<dbReference type="SUPFAM" id="SSF69742">
    <property type="entry name" value="Glutamyl tRNA-reductase catalytic, N-terminal domain"/>
    <property type="match status" value="1"/>
</dbReference>
<comment type="miscellaneous">
    <text evidence="9">During catalysis, the active site Cys acts as a nucleophile attacking the alpha-carbonyl group of tRNA-bound glutamate with the formation of a thioester intermediate between enzyme and glutamate, and the concomitant release of tRNA(Glu). The thioester intermediate is finally reduced by direct hydride transfer from NADPH, to form the product GSA.</text>
</comment>
<dbReference type="PIRSF" id="PIRSF000445">
    <property type="entry name" value="4pyrrol_synth_GluRdtase"/>
    <property type="match status" value="1"/>
</dbReference>
<dbReference type="FunFam" id="3.30.460.30:FF:000001">
    <property type="entry name" value="Glutamyl-tRNA reductase"/>
    <property type="match status" value="1"/>
</dbReference>
<dbReference type="InterPro" id="IPR036343">
    <property type="entry name" value="GluRdtase_N_sf"/>
</dbReference>
<comment type="function">
    <text evidence="9">Catalyzes the NADPH-dependent reduction of glutamyl-tRNA(Glu) to glutamate 1-semialdehyde (GSA).</text>
</comment>
<protein>
    <recommendedName>
        <fullName evidence="8 9">Glutamyl-tRNA reductase</fullName>
        <shortName evidence="9">GluTR</shortName>
        <ecNumber evidence="3 9">1.2.1.70</ecNumber>
    </recommendedName>
</protein>
<dbReference type="Proteomes" id="UP000626244">
    <property type="component" value="Unassembled WGS sequence"/>
</dbReference>
<evidence type="ECO:0000256" key="13">
    <source>
        <dbReference type="PIRSR" id="PIRSR000445-4"/>
    </source>
</evidence>
<dbReference type="Pfam" id="PF01488">
    <property type="entry name" value="Shikimate_DH"/>
    <property type="match status" value="1"/>
</dbReference>
<dbReference type="InterPro" id="IPR036453">
    <property type="entry name" value="GluRdtase_dimer_dom_sf"/>
</dbReference>
<evidence type="ECO:0000313" key="19">
    <source>
        <dbReference type="Proteomes" id="UP000626244"/>
    </source>
</evidence>
<dbReference type="OrthoDB" id="110209at2"/>